<dbReference type="Proteomes" id="UP000035067">
    <property type="component" value="Unassembled WGS sequence"/>
</dbReference>
<keyword evidence="7 9" id="KW-1133">Transmembrane helix</keyword>
<feature type="transmembrane region" description="Helical" evidence="9">
    <location>
        <begin position="21"/>
        <end position="49"/>
    </location>
</feature>
<feature type="transmembrane region" description="Helical" evidence="9">
    <location>
        <begin position="110"/>
        <end position="136"/>
    </location>
</feature>
<evidence type="ECO:0000313" key="13">
    <source>
        <dbReference type="Proteomes" id="UP000035067"/>
    </source>
</evidence>
<gene>
    <name evidence="12" type="ORF">TE42_07220</name>
</gene>
<dbReference type="Pfam" id="PF00528">
    <property type="entry name" value="BPD_transp_1"/>
    <property type="match status" value="1"/>
</dbReference>
<dbReference type="GO" id="GO:0005886">
    <property type="term" value="C:plasma membrane"/>
    <property type="evidence" value="ECO:0007669"/>
    <property type="project" value="UniProtKB-SubCell"/>
</dbReference>
<dbReference type="InterPro" id="IPR000515">
    <property type="entry name" value="MetI-like"/>
</dbReference>
<keyword evidence="6 9" id="KW-0812">Transmembrane</keyword>
<evidence type="ECO:0000256" key="7">
    <source>
        <dbReference type="ARBA" id="ARBA00022989"/>
    </source>
</evidence>
<evidence type="ECO:0000256" key="8">
    <source>
        <dbReference type="ARBA" id="ARBA00023136"/>
    </source>
</evidence>
<keyword evidence="4 10" id="KW-1003">Cell membrane</keyword>
<evidence type="ECO:0000256" key="9">
    <source>
        <dbReference type="RuleBase" id="RU363032"/>
    </source>
</evidence>
<evidence type="ECO:0000256" key="1">
    <source>
        <dbReference type="ARBA" id="ARBA00004651"/>
    </source>
</evidence>
<dbReference type="InterPro" id="IPR035906">
    <property type="entry name" value="MetI-like_sf"/>
</dbReference>
<name>A0A0G2HK36_9SYNE</name>
<dbReference type="PROSITE" id="PS50928">
    <property type="entry name" value="ABC_TM1"/>
    <property type="match status" value="1"/>
</dbReference>
<accession>A0A0G2HK36</accession>
<organism evidence="12 13">
    <name type="scientific">Candidatus Synechococcus spongiarum SP3</name>
    <dbReference type="NCBI Taxonomy" id="1604020"/>
    <lineage>
        <taxon>Bacteria</taxon>
        <taxon>Bacillati</taxon>
        <taxon>Cyanobacteriota</taxon>
        <taxon>Cyanophyceae</taxon>
        <taxon>Synechococcales</taxon>
        <taxon>Synechococcaceae</taxon>
        <taxon>Synechococcus</taxon>
    </lineage>
</organism>
<dbReference type="PANTHER" id="PTHR30425">
    <property type="entry name" value="PHOSPHATE TRANSPORT SYSTEM PERMEASE PROTEIN PST"/>
    <property type="match status" value="1"/>
</dbReference>
<comment type="caution">
    <text evidence="12">The sequence shown here is derived from an EMBL/GenBank/DDBJ whole genome shotgun (WGS) entry which is preliminary data.</text>
</comment>
<comment type="similarity">
    <text evidence="2 10">Belongs to the binding-protein-dependent transport system permease family. CysTW subfamily.</text>
</comment>
<dbReference type="AlphaFoldDB" id="A0A0G2HK36"/>
<comment type="subcellular location">
    <subcellularLocation>
        <location evidence="1 9">Cell membrane</location>
        <topology evidence="1 9">Multi-pass membrane protein</topology>
    </subcellularLocation>
</comment>
<sequence length="345" mass="37307">MKPMFTNKKRPWTEKLVDRAFIRMTAILASVVSLTVFGIFFTVGFQAVFQGDLSSLLPWNPDSIWQGIAAWNDEETFGVRWGAIPHFGLGFLANSSWNPVRNDYGALTPIYGTLMTSALALLLAVPLGVGTAVFLTEDFLPQKLRATIGFMVELLAAIPSVVLGLWAMAMLNGFLAVFTPLHTHLGWLPFFGTEPGGPNLAMASLILVVMLLPIITAVSRDSLNQVPMELRQGAYAVGATRWTSIFQVQIPAAISGIVGGTMLALGRALGETMAVTMIIGNSTNLSVSWFSPSSTIASLLANQFGEADDIQVSALYYAALVLMILTFLVNICAQIVVKRLALKYD</sequence>
<evidence type="ECO:0000256" key="2">
    <source>
        <dbReference type="ARBA" id="ARBA00007069"/>
    </source>
</evidence>
<feature type="domain" description="ABC transmembrane type-1" evidence="11">
    <location>
        <begin position="110"/>
        <end position="333"/>
    </location>
</feature>
<comment type="function">
    <text evidence="10">Part of the binding-protein-dependent transport system for phosphate; probably responsible for the translocation of the substrate across the membrane.</text>
</comment>
<evidence type="ECO:0000256" key="3">
    <source>
        <dbReference type="ARBA" id="ARBA00022448"/>
    </source>
</evidence>
<evidence type="ECO:0000256" key="6">
    <source>
        <dbReference type="ARBA" id="ARBA00022692"/>
    </source>
</evidence>
<reference evidence="12 13" key="1">
    <citation type="submission" date="2015-01" db="EMBL/GenBank/DDBJ databases">
        <title>Lifestyle Evolution in Cyanobacterial Symbionts of Sponges.</title>
        <authorList>
            <person name="Burgsdorf I."/>
            <person name="Slaby B.M."/>
            <person name="Handley K.M."/>
            <person name="Haber M."/>
            <person name="Blom J."/>
            <person name="Marshall C.W."/>
            <person name="Gilbert J.A."/>
            <person name="Hentschel U."/>
            <person name="Steindler L."/>
        </authorList>
    </citation>
    <scope>NUCLEOTIDE SEQUENCE [LARGE SCALE GENOMIC DNA]</scope>
    <source>
        <strain evidence="12">SP3</strain>
    </source>
</reference>
<evidence type="ECO:0000256" key="5">
    <source>
        <dbReference type="ARBA" id="ARBA00022592"/>
    </source>
</evidence>
<dbReference type="GO" id="GO:0006817">
    <property type="term" value="P:phosphate ion transport"/>
    <property type="evidence" value="ECO:0007669"/>
    <property type="project" value="UniProtKB-KW"/>
</dbReference>
<feature type="transmembrane region" description="Helical" evidence="9">
    <location>
        <begin position="314"/>
        <end position="337"/>
    </location>
</feature>
<keyword evidence="5 10" id="KW-0592">Phosphate transport</keyword>
<evidence type="ECO:0000313" key="12">
    <source>
        <dbReference type="EMBL" id="KKZ11707.1"/>
    </source>
</evidence>
<keyword evidence="3 9" id="KW-0813">Transport</keyword>
<dbReference type="GO" id="GO:0005315">
    <property type="term" value="F:phosphate transmembrane transporter activity"/>
    <property type="evidence" value="ECO:0007669"/>
    <property type="project" value="InterPro"/>
</dbReference>
<dbReference type="NCBIfam" id="TIGR02138">
    <property type="entry name" value="phosphate_pstC"/>
    <property type="match status" value="1"/>
</dbReference>
<evidence type="ECO:0000259" key="11">
    <source>
        <dbReference type="PROSITE" id="PS50928"/>
    </source>
</evidence>
<feature type="transmembrane region" description="Helical" evidence="9">
    <location>
        <begin position="148"/>
        <end position="178"/>
    </location>
</feature>
<dbReference type="InterPro" id="IPR051124">
    <property type="entry name" value="Phosphate_Transport_Permease"/>
</dbReference>
<dbReference type="PANTHER" id="PTHR30425:SF1">
    <property type="entry name" value="PHOSPHATE TRANSPORT SYSTEM PERMEASE PROTEIN PSTC"/>
    <property type="match status" value="1"/>
</dbReference>
<evidence type="ECO:0000256" key="4">
    <source>
        <dbReference type="ARBA" id="ARBA00022475"/>
    </source>
</evidence>
<feature type="transmembrane region" description="Helical" evidence="9">
    <location>
        <begin position="250"/>
        <end position="269"/>
    </location>
</feature>
<dbReference type="CDD" id="cd06261">
    <property type="entry name" value="TM_PBP2"/>
    <property type="match status" value="1"/>
</dbReference>
<dbReference type="InterPro" id="IPR011864">
    <property type="entry name" value="Phosphate_PstC"/>
</dbReference>
<dbReference type="Gene3D" id="1.10.3720.10">
    <property type="entry name" value="MetI-like"/>
    <property type="match status" value="1"/>
</dbReference>
<dbReference type="EMBL" id="JXQG01000043">
    <property type="protein sequence ID" value="KKZ11707.1"/>
    <property type="molecule type" value="Genomic_DNA"/>
</dbReference>
<evidence type="ECO:0000256" key="10">
    <source>
        <dbReference type="RuleBase" id="RU363054"/>
    </source>
</evidence>
<protein>
    <recommendedName>
        <fullName evidence="10">Phosphate transport system permease protein</fullName>
    </recommendedName>
</protein>
<dbReference type="PATRIC" id="fig|1604020.3.peg.1303"/>
<feature type="transmembrane region" description="Helical" evidence="9">
    <location>
        <begin position="198"/>
        <end position="218"/>
    </location>
</feature>
<proteinExistence type="inferred from homology"/>
<keyword evidence="8 9" id="KW-0472">Membrane</keyword>
<dbReference type="SUPFAM" id="SSF161098">
    <property type="entry name" value="MetI-like"/>
    <property type="match status" value="1"/>
</dbReference>